<dbReference type="InterPro" id="IPR052136">
    <property type="entry name" value="Adipolin/Erythroferrone-rel"/>
</dbReference>
<dbReference type="FunFam" id="2.60.120.40:FF:000046">
    <property type="entry name" value="Predicted protein"/>
    <property type="match status" value="1"/>
</dbReference>
<dbReference type="InterPro" id="IPR001368">
    <property type="entry name" value="TNFR/NGFR_Cys_rich_reg"/>
</dbReference>
<dbReference type="AlphaFoldDB" id="A9USI5"/>
<evidence type="ECO:0000256" key="2">
    <source>
        <dbReference type="ARBA" id="ARBA00022525"/>
    </source>
</evidence>
<dbReference type="SMART" id="SM00208">
    <property type="entry name" value="TNFR"/>
    <property type="match status" value="3"/>
</dbReference>
<evidence type="ECO:0000256" key="1">
    <source>
        <dbReference type="ARBA" id="ARBA00004613"/>
    </source>
</evidence>
<organism evidence="11 12">
    <name type="scientific">Monosiga brevicollis</name>
    <name type="common">Choanoflagellate</name>
    <dbReference type="NCBI Taxonomy" id="81824"/>
    <lineage>
        <taxon>Eukaryota</taxon>
        <taxon>Choanoflagellata</taxon>
        <taxon>Craspedida</taxon>
        <taxon>Salpingoecidae</taxon>
        <taxon>Monosiga</taxon>
    </lineage>
</organism>
<comment type="subcellular location">
    <subcellularLocation>
        <location evidence="1">Secreted</location>
    </subcellularLocation>
</comment>
<evidence type="ECO:0000313" key="11">
    <source>
        <dbReference type="EMBL" id="EDQ92106.1"/>
    </source>
</evidence>
<dbReference type="PANTHER" id="PTHR24019">
    <property type="entry name" value="ADIPOLIN"/>
    <property type="match status" value="1"/>
</dbReference>
<accession>A9USI5</accession>
<dbReference type="Gene3D" id="2.10.50.10">
    <property type="entry name" value="Tumor Necrosis Factor Receptor, subunit A, domain 2"/>
    <property type="match status" value="2"/>
</dbReference>
<feature type="disulfide bond" evidence="8">
    <location>
        <begin position="362"/>
        <end position="375"/>
    </location>
</feature>
<evidence type="ECO:0000256" key="8">
    <source>
        <dbReference type="PROSITE-ProRule" id="PRU00206"/>
    </source>
</evidence>
<dbReference type="PANTHER" id="PTHR24019:SF5">
    <property type="entry name" value="ADIPOLIN"/>
    <property type="match status" value="1"/>
</dbReference>
<keyword evidence="2" id="KW-0964">Secreted</keyword>
<dbReference type="Pfam" id="PF00020">
    <property type="entry name" value="TNFR_c6"/>
    <property type="match status" value="2"/>
</dbReference>
<feature type="repeat" description="TNFR-Cys" evidence="8">
    <location>
        <begin position="295"/>
        <end position="334"/>
    </location>
</feature>
<dbReference type="InterPro" id="IPR001073">
    <property type="entry name" value="C1q_dom"/>
</dbReference>
<evidence type="ECO:0000256" key="5">
    <source>
        <dbReference type="ARBA" id="ARBA00023157"/>
    </source>
</evidence>
<name>A9USI5_MONBE</name>
<feature type="disulfide bond" evidence="8">
    <location>
        <begin position="365"/>
        <end position="383"/>
    </location>
</feature>
<comment type="caution">
    <text evidence="8">Lacks conserved residue(s) required for the propagation of feature annotation.</text>
</comment>
<dbReference type="Pfam" id="PF00386">
    <property type="entry name" value="C1q"/>
    <property type="match status" value="1"/>
</dbReference>
<dbReference type="InParanoid" id="A9USI5"/>
<gene>
    <name evidence="11" type="ORF">MONBRDRAFT_5805</name>
</gene>
<feature type="repeat" description="TNFR-Cys" evidence="8">
    <location>
        <begin position="339"/>
        <end position="383"/>
    </location>
</feature>
<evidence type="ECO:0000256" key="7">
    <source>
        <dbReference type="ARBA" id="ARBA00038198"/>
    </source>
</evidence>
<dbReference type="Gene3D" id="2.60.120.40">
    <property type="match status" value="1"/>
</dbReference>
<dbReference type="Proteomes" id="UP000001357">
    <property type="component" value="Unassembled WGS sequence"/>
</dbReference>
<dbReference type="KEGG" id="mbr:MONBRDRAFT_5805"/>
<sequence>MAPPTNDGRRLVGWYRMALAAFVMVVVNTRAAEIVVVDGNLAIVLDDPATNRVVIGGAAEAETDLFTDDDAQLLTKAQVAALLTTLEATMESRWALRFAQMQERMQAQLDAKLNVTELAATVDAMLIDTANASALRTRLQGAETLAADNSQRAFAAEERLTALEQANNTLATVVESLASTKADATDVRTDDQIRAVMTAMVNNEPANNAVRNALDAKVDAVTQYADEDARDLLNDIVNNPEGDNNALRLVLDDLATRLGAAEASLGTDCGAACAAGTYEATACNVGAGTARVCSACGTGSFSYGGSVPSCTNCESCAADDYEVHGCTASSDRVCARCTTCVPGRTYETTACTTSTNRVCSSCATCASNEYIASECTVSSERVCNACTTACAANEWMAEPCKSDSNAVCQTCTVCEAGFYEARACSATADTLCLRCTDCGEDEVLTACSAAADTVCLAPNWGLNVDLATSLHQLNRAGSYVPLTGFSQNVSSLHSTFLRAGTTFDGTTVSTTDAGHYFLAYNIRIDDISDNWVHCNMGFNGANDPAVDGMSLVRGTTDYKQWTFSNAGIVQLVSGTGVGVFMAAVADNDFTVHEDSGMSAYRVHPTEGVYALLTSSYSITTSASWFKINGWTTDVATSRTRYLFGGSLQSSAYVVKESGVFLLSATVRLDGPGDTGATGSHYHRLSIVVNDSPTHNTPLHMIQGTPFPNDYMVNYVGGLAYLNAGDRVQPYGFNSYAFSFAYSPQSHLTVARLETSHAFSALMSSSMTVTTSDPVEINAWTVTPATVSICFNKGGAFDPASGRFTARRSGFYYVAANIRVDGVNTASQTLVTIKSSADNTYTDAGLTSVRTPYGTVNPAYQTLSPVGVVYLRKGDYVSVFVQVTGFSTSYIVQQESGFSAMLLDGAS</sequence>
<feature type="disulfide bond" evidence="8">
    <location>
        <begin position="313"/>
        <end position="326"/>
    </location>
</feature>
<feature type="domain" description="TNFR-Cys" evidence="9">
    <location>
        <begin position="295"/>
        <end position="334"/>
    </location>
</feature>
<reference evidence="11 12" key="1">
    <citation type="journal article" date="2008" name="Nature">
        <title>The genome of the choanoflagellate Monosiga brevicollis and the origin of metazoans.</title>
        <authorList>
            <consortium name="JGI Sequencing"/>
            <person name="King N."/>
            <person name="Westbrook M.J."/>
            <person name="Young S.L."/>
            <person name="Kuo A."/>
            <person name="Abedin M."/>
            <person name="Chapman J."/>
            <person name="Fairclough S."/>
            <person name="Hellsten U."/>
            <person name="Isogai Y."/>
            <person name="Letunic I."/>
            <person name="Marr M."/>
            <person name="Pincus D."/>
            <person name="Putnam N."/>
            <person name="Rokas A."/>
            <person name="Wright K.J."/>
            <person name="Zuzow R."/>
            <person name="Dirks W."/>
            <person name="Good M."/>
            <person name="Goodstein D."/>
            <person name="Lemons D."/>
            <person name="Li W."/>
            <person name="Lyons J.B."/>
            <person name="Morris A."/>
            <person name="Nichols S."/>
            <person name="Richter D.J."/>
            <person name="Salamov A."/>
            <person name="Bork P."/>
            <person name="Lim W.A."/>
            <person name="Manning G."/>
            <person name="Miller W.T."/>
            <person name="McGinnis W."/>
            <person name="Shapiro H."/>
            <person name="Tjian R."/>
            <person name="Grigoriev I.V."/>
            <person name="Rokhsar D."/>
        </authorList>
    </citation>
    <scope>NUCLEOTIDE SEQUENCE [LARGE SCALE GENOMIC DNA]</scope>
    <source>
        <strain evidence="12">MX1 / ATCC 50154</strain>
    </source>
</reference>
<dbReference type="EMBL" id="CH991544">
    <property type="protein sequence ID" value="EDQ92106.1"/>
    <property type="molecule type" value="Genomic_DNA"/>
</dbReference>
<dbReference type="SUPFAM" id="SSF49842">
    <property type="entry name" value="TNF-like"/>
    <property type="match status" value="2"/>
</dbReference>
<dbReference type="InterPro" id="IPR008983">
    <property type="entry name" value="Tumour_necrosis_fac-like_dom"/>
</dbReference>
<evidence type="ECO:0000256" key="4">
    <source>
        <dbReference type="ARBA" id="ARBA00022729"/>
    </source>
</evidence>
<dbReference type="RefSeq" id="XP_001743392.1">
    <property type="nucleotide sequence ID" value="XM_001743340.1"/>
</dbReference>
<protein>
    <recommendedName>
        <fullName evidence="13">TNFR-Cys domain-containing protein</fullName>
    </recommendedName>
</protein>
<evidence type="ECO:0000256" key="3">
    <source>
        <dbReference type="ARBA" id="ARBA00022702"/>
    </source>
</evidence>
<dbReference type="GO" id="GO:0005615">
    <property type="term" value="C:extracellular space"/>
    <property type="evidence" value="ECO:0000318"/>
    <property type="project" value="GO_Central"/>
</dbReference>
<keyword evidence="4" id="KW-0732">Signal</keyword>
<feature type="repeat" description="TNFR-Cys" evidence="8">
    <location>
        <begin position="413"/>
        <end position="455"/>
    </location>
</feature>
<dbReference type="GO" id="GO:0005179">
    <property type="term" value="F:hormone activity"/>
    <property type="evidence" value="ECO:0000318"/>
    <property type="project" value="GO_Central"/>
</dbReference>
<feature type="domain" description="TNFR-Cys" evidence="9">
    <location>
        <begin position="339"/>
        <end position="383"/>
    </location>
</feature>
<dbReference type="FunFam" id="2.10.50.10:FF:000086">
    <property type="entry name" value="Predicted protein"/>
    <property type="match status" value="1"/>
</dbReference>
<keyword evidence="3" id="KW-0372">Hormone</keyword>
<proteinExistence type="inferred from homology"/>
<feature type="domain" description="C1q" evidence="10">
    <location>
        <begin position="759"/>
        <end position="906"/>
    </location>
</feature>
<dbReference type="GeneID" id="5888243"/>
<evidence type="ECO:0000256" key="6">
    <source>
        <dbReference type="ARBA" id="ARBA00023180"/>
    </source>
</evidence>
<comment type="similarity">
    <text evidence="7">Belongs to the adipolin/erythroferrone family.</text>
</comment>
<evidence type="ECO:0008006" key="13">
    <source>
        <dbReference type="Google" id="ProtNLM"/>
    </source>
</evidence>
<evidence type="ECO:0000259" key="10">
    <source>
        <dbReference type="PROSITE" id="PS50871"/>
    </source>
</evidence>
<keyword evidence="6" id="KW-0325">Glycoprotein</keyword>
<feature type="disulfide bond" evidence="8">
    <location>
        <begin position="316"/>
        <end position="334"/>
    </location>
</feature>
<dbReference type="PROSITE" id="PS50871">
    <property type="entry name" value="C1Q"/>
    <property type="match status" value="1"/>
</dbReference>
<dbReference type="PROSITE" id="PS50050">
    <property type="entry name" value="TNFR_NGFR_2"/>
    <property type="match status" value="3"/>
</dbReference>
<keyword evidence="5 8" id="KW-1015">Disulfide bond</keyword>
<evidence type="ECO:0000313" key="12">
    <source>
        <dbReference type="Proteomes" id="UP000001357"/>
    </source>
</evidence>
<keyword evidence="12" id="KW-1185">Reference proteome</keyword>
<evidence type="ECO:0000259" key="9">
    <source>
        <dbReference type="PROSITE" id="PS50050"/>
    </source>
</evidence>
<feature type="domain" description="TNFR-Cys" evidence="9">
    <location>
        <begin position="413"/>
        <end position="455"/>
    </location>
</feature>